<protein>
    <submittedName>
        <fullName evidence="2">Uncharacterized protein</fullName>
    </submittedName>
</protein>
<keyword evidence="3" id="KW-1185">Reference proteome</keyword>
<organism evidence="2 3">
    <name type="scientific">Streptomyces lannensis</name>
    <dbReference type="NCBI Taxonomy" id="766498"/>
    <lineage>
        <taxon>Bacteria</taxon>
        <taxon>Bacillati</taxon>
        <taxon>Actinomycetota</taxon>
        <taxon>Actinomycetes</taxon>
        <taxon>Kitasatosporales</taxon>
        <taxon>Streptomycetaceae</taxon>
        <taxon>Streptomyces</taxon>
    </lineage>
</organism>
<gene>
    <name evidence="2" type="ORF">GCM10022207_48620</name>
</gene>
<evidence type="ECO:0000313" key="2">
    <source>
        <dbReference type="EMBL" id="GAA3876787.1"/>
    </source>
</evidence>
<evidence type="ECO:0000313" key="3">
    <source>
        <dbReference type="Proteomes" id="UP001501563"/>
    </source>
</evidence>
<comment type="caution">
    <text evidence="2">The sequence shown here is derived from an EMBL/GenBank/DDBJ whole genome shotgun (WGS) entry which is preliminary data.</text>
</comment>
<proteinExistence type="predicted"/>
<name>A0ABP7KH13_9ACTN</name>
<accession>A0ABP7KH13</accession>
<feature type="region of interest" description="Disordered" evidence="1">
    <location>
        <begin position="55"/>
        <end position="81"/>
    </location>
</feature>
<sequence>MQVTPAPESPRFSDAFYFDKPRLIASRGRAVACLVWPGADKARRVVGWDSSPCGPTPVVQPDTPQRALPLGFDELSTLSDG</sequence>
<dbReference type="Proteomes" id="UP001501563">
    <property type="component" value="Unassembled WGS sequence"/>
</dbReference>
<evidence type="ECO:0000256" key="1">
    <source>
        <dbReference type="SAM" id="MobiDB-lite"/>
    </source>
</evidence>
<reference evidence="3" key="1">
    <citation type="journal article" date="2019" name="Int. J. Syst. Evol. Microbiol.">
        <title>The Global Catalogue of Microorganisms (GCM) 10K type strain sequencing project: providing services to taxonomists for standard genome sequencing and annotation.</title>
        <authorList>
            <consortium name="The Broad Institute Genomics Platform"/>
            <consortium name="The Broad Institute Genome Sequencing Center for Infectious Disease"/>
            <person name="Wu L."/>
            <person name="Ma J."/>
        </authorList>
    </citation>
    <scope>NUCLEOTIDE SEQUENCE [LARGE SCALE GENOMIC DNA]</scope>
    <source>
        <strain evidence="3">JCM 16578</strain>
    </source>
</reference>
<dbReference type="EMBL" id="BAAAZA010000013">
    <property type="protein sequence ID" value="GAA3876787.1"/>
    <property type="molecule type" value="Genomic_DNA"/>
</dbReference>